<accession>A0A8H7EMA4</accession>
<dbReference type="PRINTS" id="PR00974">
    <property type="entry name" value="RIBOSOMALS18"/>
</dbReference>
<evidence type="ECO:0000256" key="1">
    <source>
        <dbReference type="ARBA" id="ARBA00005589"/>
    </source>
</evidence>
<dbReference type="Gene3D" id="4.10.640.10">
    <property type="entry name" value="Ribosomal protein S18"/>
    <property type="match status" value="1"/>
</dbReference>
<evidence type="ECO:0000256" key="5">
    <source>
        <dbReference type="RuleBase" id="RU003910"/>
    </source>
</evidence>
<evidence type="ECO:0000256" key="4">
    <source>
        <dbReference type="ARBA" id="ARBA00035264"/>
    </source>
</evidence>
<evidence type="ECO:0000256" key="3">
    <source>
        <dbReference type="ARBA" id="ARBA00023274"/>
    </source>
</evidence>
<dbReference type="HAMAP" id="MF_00270">
    <property type="entry name" value="Ribosomal_bS18"/>
    <property type="match status" value="1"/>
</dbReference>
<gene>
    <name evidence="7" type="ORF">EC973_004820</name>
</gene>
<evidence type="ECO:0000256" key="6">
    <source>
        <dbReference type="SAM" id="MobiDB-lite"/>
    </source>
</evidence>
<organism evidence="7 8">
    <name type="scientific">Apophysomyces ossiformis</name>
    <dbReference type="NCBI Taxonomy" id="679940"/>
    <lineage>
        <taxon>Eukaryota</taxon>
        <taxon>Fungi</taxon>
        <taxon>Fungi incertae sedis</taxon>
        <taxon>Mucoromycota</taxon>
        <taxon>Mucoromycotina</taxon>
        <taxon>Mucoromycetes</taxon>
        <taxon>Mucorales</taxon>
        <taxon>Mucorineae</taxon>
        <taxon>Mucoraceae</taxon>
        <taxon>Apophysomyces</taxon>
    </lineage>
</organism>
<dbReference type="InterPro" id="IPR036870">
    <property type="entry name" value="Ribosomal_bS18_sf"/>
</dbReference>
<reference evidence="7" key="1">
    <citation type="submission" date="2020-01" db="EMBL/GenBank/DDBJ databases">
        <title>Genome Sequencing of Three Apophysomyces-Like Fungal Strains Confirms a Novel Fungal Genus in the Mucoromycota with divergent Burkholderia-like Endosymbiotic Bacteria.</title>
        <authorList>
            <person name="Stajich J.E."/>
            <person name="Macias A.M."/>
            <person name="Carter-House D."/>
            <person name="Lovett B."/>
            <person name="Kasson L.R."/>
            <person name="Berry K."/>
            <person name="Grigoriev I."/>
            <person name="Chang Y."/>
            <person name="Spatafora J."/>
            <person name="Kasson M.T."/>
        </authorList>
    </citation>
    <scope>NUCLEOTIDE SEQUENCE</scope>
    <source>
        <strain evidence="7">NRRL A-21654</strain>
    </source>
</reference>
<dbReference type="NCBIfam" id="TIGR00165">
    <property type="entry name" value="S18"/>
    <property type="match status" value="1"/>
</dbReference>
<evidence type="ECO:0000256" key="2">
    <source>
        <dbReference type="ARBA" id="ARBA00022980"/>
    </source>
</evidence>
<keyword evidence="2 5" id="KW-0689">Ribosomal protein</keyword>
<name>A0A8H7EMA4_9FUNG</name>
<feature type="region of interest" description="Disordered" evidence="6">
    <location>
        <begin position="90"/>
        <end position="111"/>
    </location>
</feature>
<proteinExistence type="inferred from homology"/>
<protein>
    <recommendedName>
        <fullName evidence="4">Small ribosomal subunit protein bS18m</fullName>
    </recommendedName>
</protein>
<dbReference type="Pfam" id="PF01084">
    <property type="entry name" value="Ribosomal_S18"/>
    <property type="match status" value="1"/>
</dbReference>
<dbReference type="GO" id="GO:0005763">
    <property type="term" value="C:mitochondrial small ribosomal subunit"/>
    <property type="evidence" value="ECO:0007669"/>
    <property type="project" value="TreeGrafter"/>
</dbReference>
<keyword evidence="8" id="KW-1185">Reference proteome</keyword>
<dbReference type="GO" id="GO:0003735">
    <property type="term" value="F:structural constituent of ribosome"/>
    <property type="evidence" value="ECO:0007669"/>
    <property type="project" value="InterPro"/>
</dbReference>
<dbReference type="GO" id="GO:0032543">
    <property type="term" value="P:mitochondrial translation"/>
    <property type="evidence" value="ECO:0007669"/>
    <property type="project" value="TreeGrafter"/>
</dbReference>
<dbReference type="GO" id="GO:0070181">
    <property type="term" value="F:small ribosomal subunit rRNA binding"/>
    <property type="evidence" value="ECO:0007669"/>
    <property type="project" value="TreeGrafter"/>
</dbReference>
<evidence type="ECO:0000313" key="8">
    <source>
        <dbReference type="Proteomes" id="UP000605846"/>
    </source>
</evidence>
<sequence>MLVPLRALSTLSGLRAPLAGQLSVLSQRCMSTETPAKEGNVVRNIEQETLSLLQETVMNDKTKATSGQARYQKLQRVGDTYHPQDLNDAHHQQVMRQRRRTPERRTEDPFDALGLDPLHEYKNFRLLSEFVSDIGKILPREQTGLTAKNQRKLARAIKRARAMGNFQCTQNIT</sequence>
<evidence type="ECO:0000313" key="7">
    <source>
        <dbReference type="EMBL" id="KAF7721376.1"/>
    </source>
</evidence>
<dbReference type="SUPFAM" id="SSF46911">
    <property type="entry name" value="Ribosomal protein S18"/>
    <property type="match status" value="1"/>
</dbReference>
<dbReference type="PANTHER" id="PTHR13479:SF40">
    <property type="entry name" value="SMALL RIBOSOMAL SUBUNIT PROTEIN BS18M"/>
    <property type="match status" value="1"/>
</dbReference>
<comment type="caution">
    <text evidence="7">The sequence shown here is derived from an EMBL/GenBank/DDBJ whole genome shotgun (WGS) entry which is preliminary data.</text>
</comment>
<dbReference type="AlphaFoldDB" id="A0A8H7EMA4"/>
<comment type="similarity">
    <text evidence="1 5">Belongs to the bacterial ribosomal protein bS18 family.</text>
</comment>
<dbReference type="InterPro" id="IPR001648">
    <property type="entry name" value="Ribosomal_bS18"/>
</dbReference>
<dbReference type="Proteomes" id="UP000605846">
    <property type="component" value="Unassembled WGS sequence"/>
</dbReference>
<keyword evidence="3 5" id="KW-0687">Ribonucleoprotein</keyword>
<dbReference type="EMBL" id="JABAYA010000273">
    <property type="protein sequence ID" value="KAF7721376.1"/>
    <property type="molecule type" value="Genomic_DNA"/>
</dbReference>
<dbReference type="OrthoDB" id="21463at2759"/>
<dbReference type="PANTHER" id="PTHR13479">
    <property type="entry name" value="30S RIBOSOMAL PROTEIN S18"/>
    <property type="match status" value="1"/>
</dbReference>